<dbReference type="GO" id="GO:0005886">
    <property type="term" value="C:plasma membrane"/>
    <property type="evidence" value="ECO:0007669"/>
    <property type="project" value="UniProtKB-SubCell"/>
</dbReference>
<keyword evidence="9" id="KW-1185">Reference proteome</keyword>
<feature type="region of interest" description="Disordered" evidence="6">
    <location>
        <begin position="367"/>
        <end position="390"/>
    </location>
</feature>
<dbReference type="KEGG" id="cgk:CGERO_02270"/>
<keyword evidence="5 7" id="KW-0472">Membrane</keyword>
<evidence type="ECO:0000256" key="3">
    <source>
        <dbReference type="ARBA" id="ARBA00022692"/>
    </source>
</evidence>
<dbReference type="Proteomes" id="UP000271587">
    <property type="component" value="Chromosome"/>
</dbReference>
<evidence type="ECO:0000256" key="7">
    <source>
        <dbReference type="SAM" id="Phobius"/>
    </source>
</evidence>
<protein>
    <submittedName>
        <fullName evidence="8">Ribonuclease BN-like family protein</fullName>
    </submittedName>
</protein>
<dbReference type="PANTHER" id="PTHR30213:SF0">
    <property type="entry name" value="UPF0761 MEMBRANE PROTEIN YIHY"/>
    <property type="match status" value="1"/>
</dbReference>
<proteinExistence type="predicted"/>
<dbReference type="AlphaFoldDB" id="A0A3G6J1E6"/>
<dbReference type="EMBL" id="CP033897">
    <property type="protein sequence ID" value="AZA10778.1"/>
    <property type="molecule type" value="Genomic_DNA"/>
</dbReference>
<feature type="transmembrane region" description="Helical" evidence="7">
    <location>
        <begin position="175"/>
        <end position="197"/>
    </location>
</feature>
<evidence type="ECO:0000256" key="1">
    <source>
        <dbReference type="ARBA" id="ARBA00004651"/>
    </source>
</evidence>
<dbReference type="RefSeq" id="WP_123933270.1">
    <property type="nucleotide sequence ID" value="NZ_CP033897.1"/>
</dbReference>
<evidence type="ECO:0000313" key="8">
    <source>
        <dbReference type="EMBL" id="AZA10778.1"/>
    </source>
</evidence>
<dbReference type="PANTHER" id="PTHR30213">
    <property type="entry name" value="INNER MEMBRANE PROTEIN YHJD"/>
    <property type="match status" value="1"/>
</dbReference>
<gene>
    <name evidence="8" type="ORF">CGERO_02270</name>
</gene>
<name>A0A3G6J1E6_9CORY</name>
<evidence type="ECO:0000256" key="4">
    <source>
        <dbReference type="ARBA" id="ARBA00022989"/>
    </source>
</evidence>
<keyword evidence="3 7" id="KW-0812">Transmembrane</keyword>
<feature type="transmembrane region" description="Helical" evidence="7">
    <location>
        <begin position="68"/>
        <end position="92"/>
    </location>
</feature>
<keyword evidence="4 7" id="KW-1133">Transmembrane helix</keyword>
<dbReference type="OrthoDB" id="9781030at2"/>
<dbReference type="InterPro" id="IPR017039">
    <property type="entry name" value="Virul_fac_BrkB"/>
</dbReference>
<comment type="subcellular location">
    <subcellularLocation>
        <location evidence="1">Cell membrane</location>
        <topology evidence="1">Multi-pass membrane protein</topology>
    </subcellularLocation>
</comment>
<reference evidence="8 9" key="1">
    <citation type="submission" date="2018-11" db="EMBL/GenBank/DDBJ databases">
        <authorList>
            <person name="Kleinhagauer T."/>
            <person name="Glaeser S.P."/>
            <person name="Spergser J."/>
            <person name="Ruckert C."/>
            <person name="Kaempfer P."/>
            <person name="Busse H.-J."/>
        </authorList>
    </citation>
    <scope>NUCLEOTIDE SEQUENCE [LARGE SCALE GENOMIC DNA]</scope>
    <source>
        <strain evidence="8 9">W8</strain>
    </source>
</reference>
<feature type="transmembrane region" description="Helical" evidence="7">
    <location>
        <begin position="133"/>
        <end position="154"/>
    </location>
</feature>
<sequence>MSKSSSNPTPFVVPLDGSASVSTLDAERYHREVTRPHRWIPLRSWRLIGRRLFVEIFNRSLMDRGALLSFYTLFTGIPTLLAFYSIATLLLAQNSNKVRELSEDFINQNIPENYAEEARKVIDILLGNTQQSVITLVISVAIALFSSSAYVRAFSRSANALYGRHEGRGILRTWTIMWGLTIAIVAGLALILIAFFLQAEFLTPILNSIAQPLHLNRLSDFFLGTFLPVWKYVRWPVIFGLSIALIALLYTIAPNVQYGKMRWLTVGSTFALIAVSLVGLGVRVYVNNFLHIGMYGALGGLIGGFFGLLISNTILLLGLKLDAEITRVRELQAGLHSEALILAPPRCSKGAEGNNHIDARLRKKAAEFRQDNHPDAAVTAEQPAANGERR</sequence>
<feature type="transmembrane region" description="Helical" evidence="7">
    <location>
        <begin position="292"/>
        <end position="319"/>
    </location>
</feature>
<feature type="transmembrane region" description="Helical" evidence="7">
    <location>
        <begin position="232"/>
        <end position="252"/>
    </location>
</feature>
<evidence type="ECO:0000256" key="6">
    <source>
        <dbReference type="SAM" id="MobiDB-lite"/>
    </source>
</evidence>
<evidence type="ECO:0000256" key="2">
    <source>
        <dbReference type="ARBA" id="ARBA00022475"/>
    </source>
</evidence>
<keyword evidence="2" id="KW-1003">Cell membrane</keyword>
<dbReference type="Pfam" id="PF03631">
    <property type="entry name" value="Virul_fac_BrkB"/>
    <property type="match status" value="1"/>
</dbReference>
<accession>A0A3G6J1E6</accession>
<evidence type="ECO:0000256" key="5">
    <source>
        <dbReference type="ARBA" id="ARBA00023136"/>
    </source>
</evidence>
<organism evidence="8 9">
    <name type="scientific">Corynebacterium gerontici</name>
    <dbReference type="NCBI Taxonomy" id="2079234"/>
    <lineage>
        <taxon>Bacteria</taxon>
        <taxon>Bacillati</taxon>
        <taxon>Actinomycetota</taxon>
        <taxon>Actinomycetes</taxon>
        <taxon>Mycobacteriales</taxon>
        <taxon>Corynebacteriaceae</taxon>
        <taxon>Corynebacterium</taxon>
    </lineage>
</organism>
<evidence type="ECO:0000313" key="9">
    <source>
        <dbReference type="Proteomes" id="UP000271587"/>
    </source>
</evidence>
<feature type="transmembrane region" description="Helical" evidence="7">
    <location>
        <begin position="264"/>
        <end position="286"/>
    </location>
</feature>